<evidence type="ECO:0000313" key="4">
    <source>
        <dbReference type="Proteomes" id="UP000613768"/>
    </source>
</evidence>
<evidence type="ECO:0000256" key="1">
    <source>
        <dbReference type="ARBA" id="ARBA00007847"/>
    </source>
</evidence>
<dbReference type="Pfam" id="PF01177">
    <property type="entry name" value="Asp_Glu_race"/>
    <property type="match status" value="1"/>
</dbReference>
<reference evidence="3 4" key="1">
    <citation type="submission" date="2020-09" db="EMBL/GenBank/DDBJ databases">
        <title>Pseudoxanthomonas sp. CAU 1598 isolated from sand of Yaerae Beach.</title>
        <authorList>
            <person name="Kim W."/>
        </authorList>
    </citation>
    <scope>NUCLEOTIDE SEQUENCE [LARGE SCALE GENOMIC DNA]</scope>
    <source>
        <strain evidence="3 4">CAU 1598</strain>
    </source>
</reference>
<comment type="caution">
    <text evidence="3">The sequence shown here is derived from an EMBL/GenBank/DDBJ whole genome shotgun (WGS) entry which is preliminary data.</text>
</comment>
<dbReference type="Gene3D" id="3.40.50.1860">
    <property type="match status" value="2"/>
</dbReference>
<name>A0AAW3ZRR7_9GAMM</name>
<dbReference type="SUPFAM" id="SSF53681">
    <property type="entry name" value="Aspartate/glutamate racemase"/>
    <property type="match status" value="2"/>
</dbReference>
<keyword evidence="2" id="KW-0413">Isomerase</keyword>
<dbReference type="AlphaFoldDB" id="A0AAW3ZRR7"/>
<evidence type="ECO:0000313" key="3">
    <source>
        <dbReference type="EMBL" id="MBD8528154.1"/>
    </source>
</evidence>
<dbReference type="NCBIfam" id="TIGR00035">
    <property type="entry name" value="asp_race"/>
    <property type="match status" value="1"/>
</dbReference>
<organism evidence="3 4">
    <name type="scientific">Pseudomarimonas arenosa</name>
    <dbReference type="NCBI Taxonomy" id="2774145"/>
    <lineage>
        <taxon>Bacteria</taxon>
        <taxon>Pseudomonadati</taxon>
        <taxon>Pseudomonadota</taxon>
        <taxon>Gammaproteobacteria</taxon>
        <taxon>Lysobacterales</taxon>
        <taxon>Lysobacteraceae</taxon>
        <taxon>Pseudomarimonas</taxon>
    </lineage>
</organism>
<dbReference type="PANTHER" id="PTHR21198">
    <property type="entry name" value="GLUTAMATE RACEMASE"/>
    <property type="match status" value="1"/>
</dbReference>
<dbReference type="InterPro" id="IPR001920">
    <property type="entry name" value="Asp/Glu_race"/>
</dbReference>
<evidence type="ECO:0000256" key="2">
    <source>
        <dbReference type="ARBA" id="ARBA00023235"/>
    </source>
</evidence>
<comment type="similarity">
    <text evidence="1">Belongs to the aspartate/glutamate racemases family.</text>
</comment>
<protein>
    <submittedName>
        <fullName evidence="3">Aspartate/glutamate racemase family protein</fullName>
    </submittedName>
</protein>
<dbReference type="Proteomes" id="UP000613768">
    <property type="component" value="Unassembled WGS sequence"/>
</dbReference>
<keyword evidence="4" id="KW-1185">Reference proteome</keyword>
<dbReference type="PROSITE" id="PS00924">
    <property type="entry name" value="ASP_GLU_RACEMASE_2"/>
    <property type="match status" value="1"/>
</dbReference>
<sequence>MKRLGLLGGMSWESTLSYYRLLNQGVGRRLGGLHSADLLLHSVDFALIEALQTSGDWCRAGALLADSARILQSAGASALLLCTNTMHKVSDAIESAVSIPLLHIADATGQAVHRVGHRKVGLLGTRFTMEEDFYRQRLVDGFGLQVITPDANGRAEVDRVIYQELCRGRIEPESRLSFCRLIKQMGDAGAEAVILGCTEIGLLVGTEDSILPLFDTTSLHVDAALDWALSGA</sequence>
<dbReference type="InterPro" id="IPR015942">
    <property type="entry name" value="Asp/Glu/hydantoin_racemase"/>
</dbReference>
<gene>
    <name evidence="3" type="ORF">IFO71_20590</name>
</gene>
<dbReference type="GO" id="GO:0047661">
    <property type="term" value="F:amino-acid racemase activity"/>
    <property type="evidence" value="ECO:0007669"/>
    <property type="project" value="InterPro"/>
</dbReference>
<dbReference type="PANTHER" id="PTHR21198:SF7">
    <property type="entry name" value="ASPARTATE-GLUTAMATE RACEMASE FAMILY"/>
    <property type="match status" value="1"/>
</dbReference>
<dbReference type="InterPro" id="IPR033134">
    <property type="entry name" value="Asp/Glu_racemase_AS_2"/>
</dbReference>
<proteinExistence type="inferred from homology"/>
<accession>A0AAW3ZRR7</accession>
<dbReference type="InterPro" id="IPR004380">
    <property type="entry name" value="Asp_race"/>
</dbReference>
<dbReference type="EMBL" id="JACYTR010000088">
    <property type="protein sequence ID" value="MBD8528154.1"/>
    <property type="molecule type" value="Genomic_DNA"/>
</dbReference>